<dbReference type="SUPFAM" id="SSF56801">
    <property type="entry name" value="Acetyl-CoA synthetase-like"/>
    <property type="match status" value="1"/>
</dbReference>
<dbReference type="GO" id="GO:0031956">
    <property type="term" value="F:medium-chain fatty acid-CoA ligase activity"/>
    <property type="evidence" value="ECO:0007669"/>
    <property type="project" value="TreeGrafter"/>
</dbReference>
<dbReference type="AlphaFoldDB" id="A0A9E7A0E7"/>
<dbReference type="Gene3D" id="3.40.50.12780">
    <property type="entry name" value="N-terminal domain of ligase-like"/>
    <property type="match status" value="1"/>
</dbReference>
<reference evidence="5" key="1">
    <citation type="submission" date="2021-09" db="EMBL/GenBank/DDBJ databases">
        <title>Network and meta-omics reveal the key degrader and cooperation patterns in an efficient 1,4-dioxane-degrading microbial community.</title>
        <authorList>
            <person name="Dai C."/>
        </authorList>
    </citation>
    <scope>NUCLEOTIDE SEQUENCE</scope>
    <source>
        <strain evidence="5">ZM13</strain>
        <plasmid evidence="5">pA</plasmid>
    </source>
</reference>
<keyword evidence="5" id="KW-0614">Plasmid</keyword>
<accession>A0A9E7A0E7</accession>
<dbReference type="GO" id="GO:0006631">
    <property type="term" value="P:fatty acid metabolic process"/>
    <property type="evidence" value="ECO:0007669"/>
    <property type="project" value="TreeGrafter"/>
</dbReference>
<dbReference type="InterPro" id="IPR020845">
    <property type="entry name" value="AMP-binding_CS"/>
</dbReference>
<dbReference type="Pfam" id="PF13193">
    <property type="entry name" value="AMP-binding_C"/>
    <property type="match status" value="1"/>
</dbReference>
<geneLocation type="plasmid" evidence="5 6">
    <name>pA</name>
</geneLocation>
<feature type="domain" description="AMP-dependent synthetase/ligase" evidence="3">
    <location>
        <begin position="30"/>
        <end position="398"/>
    </location>
</feature>
<dbReference type="InterPro" id="IPR042099">
    <property type="entry name" value="ANL_N_sf"/>
</dbReference>
<evidence type="ECO:0000256" key="1">
    <source>
        <dbReference type="ARBA" id="ARBA00006432"/>
    </source>
</evidence>
<evidence type="ECO:0000256" key="2">
    <source>
        <dbReference type="ARBA" id="ARBA00022598"/>
    </source>
</evidence>
<feature type="domain" description="AMP-binding enzyme C-terminal" evidence="4">
    <location>
        <begin position="449"/>
        <end position="525"/>
    </location>
</feature>
<dbReference type="KEGG" id="apol:K9D25_22010"/>
<proteinExistence type="inferred from homology"/>
<comment type="similarity">
    <text evidence="1">Belongs to the ATP-dependent AMP-binding enzyme family.</text>
</comment>
<dbReference type="Gene3D" id="3.30.300.30">
    <property type="match status" value="1"/>
</dbReference>
<evidence type="ECO:0000259" key="3">
    <source>
        <dbReference type="Pfam" id="PF00501"/>
    </source>
</evidence>
<sequence length="549" mass="59782">MKFDTTLTPERIAKYTAAGGWNDRSLLACFEHHVAHTPDQVAVVSPDGARLTYAELGKSVETIASNLHAAGLGQGDVLSVQLPNCAELVLLHLAALRLGAVTNPLLPNYRTKELSYILNQAGTKICVIPSVYRRFDYAAMYAELRTSLPGVAEIFVRGAHDYAGLGSWETLLTEPATPAPRPSADCNEVSLLAFTSGTESNPKGVMHSENTMMYGTQAMARLLDLTSQDVIWTPSPMGHGTAFQWGMRLSITIGGRLVLQDLWDPAEALRLIAREKCTFTLGATPFASMLLECPEIGEHDLSSFRIFGCAGAPIPEQLGARFREQTGCTLIGMWGMTECFVGSASREDDQPEKLWLTDGAAMPGAELAIFDETRTRTLAPGEVGELATRGPHVALGYFQDPERTQATFRADGWLFSNDLATIDEKGYIRLVGRMKEIINRGGLKISVREMEELLLSHGSFSAVAIVPVPDPRMVEKGCAFIVRRPGATASFREVTDYLESRGIAKYKLPEYFIPLDELPMTASGKIQKAQLKADFIAGKFSSLDEVGAA</sequence>
<dbReference type="InterPro" id="IPR000873">
    <property type="entry name" value="AMP-dep_synth/lig_dom"/>
</dbReference>
<dbReference type="InterPro" id="IPR045851">
    <property type="entry name" value="AMP-bd_C_sf"/>
</dbReference>
<protein>
    <submittedName>
        <fullName evidence="5">AMP-binding protein</fullName>
    </submittedName>
</protein>
<keyword evidence="2" id="KW-0436">Ligase</keyword>
<dbReference type="PANTHER" id="PTHR43201:SF5">
    <property type="entry name" value="MEDIUM-CHAIN ACYL-COA LIGASE ACSF2, MITOCHONDRIAL"/>
    <property type="match status" value="1"/>
</dbReference>
<dbReference type="PANTHER" id="PTHR43201">
    <property type="entry name" value="ACYL-COA SYNTHETASE"/>
    <property type="match status" value="1"/>
</dbReference>
<dbReference type="EMBL" id="CP083240">
    <property type="protein sequence ID" value="UOK73322.1"/>
    <property type="molecule type" value="Genomic_DNA"/>
</dbReference>
<dbReference type="Proteomes" id="UP000831684">
    <property type="component" value="Plasmid pA"/>
</dbReference>
<evidence type="ECO:0000313" key="5">
    <source>
        <dbReference type="EMBL" id="UOK73322.1"/>
    </source>
</evidence>
<dbReference type="PROSITE" id="PS00455">
    <property type="entry name" value="AMP_BINDING"/>
    <property type="match status" value="1"/>
</dbReference>
<evidence type="ECO:0000259" key="4">
    <source>
        <dbReference type="Pfam" id="PF13193"/>
    </source>
</evidence>
<dbReference type="Pfam" id="PF00501">
    <property type="entry name" value="AMP-binding"/>
    <property type="match status" value="1"/>
</dbReference>
<name>A0A9E7A0E7_9HYPH</name>
<dbReference type="RefSeq" id="WP_244451002.1">
    <property type="nucleotide sequence ID" value="NZ_CP083240.1"/>
</dbReference>
<organism evidence="5 6">
    <name type="scientific">Ancylobacter polymorphus</name>
    <dbReference type="NCBI Taxonomy" id="223390"/>
    <lineage>
        <taxon>Bacteria</taxon>
        <taxon>Pseudomonadati</taxon>
        <taxon>Pseudomonadota</taxon>
        <taxon>Alphaproteobacteria</taxon>
        <taxon>Hyphomicrobiales</taxon>
        <taxon>Xanthobacteraceae</taxon>
        <taxon>Ancylobacter</taxon>
    </lineage>
</organism>
<evidence type="ECO:0000313" key="6">
    <source>
        <dbReference type="Proteomes" id="UP000831684"/>
    </source>
</evidence>
<dbReference type="InterPro" id="IPR025110">
    <property type="entry name" value="AMP-bd_C"/>
</dbReference>
<gene>
    <name evidence="5" type="ORF">K9D25_22010</name>
</gene>